<dbReference type="AlphaFoldDB" id="A0A3P3Y4X6"/>
<sequence length="325" mass="37276">MREGHPSTVELDGGRGPRRRRASLIAAQWERTTYEGVARRRCLYTVKQKRTIVRSATARGNVKAAAREFQIEPCQIRDWRRNLMGPTNQTSSESSDAEAIIQFKPFSTRTSRRRTSCDLNINVKAVHRFVTSQCPQYAASMMNEQASEQKIRRSLHRNAKLVKRRYTRVAQNTRYDEDVVQGYLSSVNNSIRDLEIVDPHLLLNMDETSLPFDQPKSSTLAREGVRTVRCRTTGSSSSATVCLTVSMAGDKLGMLIIFRGIPGGRIDKELRQLDAQKNDGHRCIVQQRSWNDERGMRAYVDMITRPWSVNYRRAFVSRHIVQQKE</sequence>
<dbReference type="EMBL" id="OVEO01000003">
    <property type="protein sequence ID" value="SPQ95228.1"/>
    <property type="molecule type" value="Genomic_DNA"/>
</dbReference>
<evidence type="ECO:0000313" key="2">
    <source>
        <dbReference type="Proteomes" id="UP000290189"/>
    </source>
</evidence>
<evidence type="ECO:0008006" key="3">
    <source>
        <dbReference type="Google" id="ProtNLM"/>
    </source>
</evidence>
<gene>
    <name evidence="1" type="ORF">PLBR_LOCUS2443</name>
</gene>
<organism evidence="1 2">
    <name type="scientific">Plasmodiophora brassicae</name>
    <name type="common">Clubroot disease agent</name>
    <dbReference type="NCBI Taxonomy" id="37360"/>
    <lineage>
        <taxon>Eukaryota</taxon>
        <taxon>Sar</taxon>
        <taxon>Rhizaria</taxon>
        <taxon>Endomyxa</taxon>
        <taxon>Phytomyxea</taxon>
        <taxon>Plasmodiophorida</taxon>
        <taxon>Plasmodiophoridae</taxon>
        <taxon>Plasmodiophora</taxon>
    </lineage>
</organism>
<accession>A0A3P3Y4X6</accession>
<keyword evidence="1" id="KW-0496">Mitochondrion</keyword>
<protein>
    <recommendedName>
        <fullName evidence="3">HTH psq-type domain-containing protein</fullName>
    </recommendedName>
</protein>
<reference evidence="1 2" key="1">
    <citation type="submission" date="2018-03" db="EMBL/GenBank/DDBJ databases">
        <authorList>
            <person name="Fogelqvist J."/>
        </authorList>
    </citation>
    <scope>NUCLEOTIDE SEQUENCE [LARGE SCALE GENOMIC DNA]</scope>
</reference>
<dbReference type="Proteomes" id="UP000290189">
    <property type="component" value="Unassembled WGS sequence"/>
</dbReference>
<name>A0A3P3Y4X6_PLABS</name>
<proteinExistence type="predicted"/>
<geneLocation type="mitochondrion" evidence="1"/>
<evidence type="ECO:0000313" key="1">
    <source>
        <dbReference type="EMBL" id="SPQ95228.1"/>
    </source>
</evidence>